<dbReference type="Proteomes" id="UP000327157">
    <property type="component" value="Chromosome 8"/>
</dbReference>
<evidence type="ECO:0000313" key="3">
    <source>
        <dbReference type="Proteomes" id="UP000327157"/>
    </source>
</evidence>
<dbReference type="InterPro" id="IPR005134">
    <property type="entry name" value="UPF0114"/>
</dbReference>
<keyword evidence="1" id="KW-0472">Membrane</keyword>
<reference evidence="2 3" key="1">
    <citation type="submission" date="2019-09" db="EMBL/GenBank/DDBJ databases">
        <authorList>
            <person name="Ou C."/>
        </authorList>
    </citation>
    <scope>NUCLEOTIDE SEQUENCE [LARGE SCALE GENOMIC DNA]</scope>
    <source>
        <strain evidence="2">S2</strain>
        <tissue evidence="2">Leaf</tissue>
    </source>
</reference>
<dbReference type="Pfam" id="PF03350">
    <property type="entry name" value="UPF0114"/>
    <property type="match status" value="1"/>
</dbReference>
<evidence type="ECO:0000313" key="2">
    <source>
        <dbReference type="EMBL" id="KAB2628054.1"/>
    </source>
</evidence>
<feature type="transmembrane region" description="Helical" evidence="1">
    <location>
        <begin position="171"/>
        <end position="198"/>
    </location>
</feature>
<dbReference type="EMBL" id="SMOL01000148">
    <property type="protein sequence ID" value="KAB2628054.1"/>
    <property type="molecule type" value="Genomic_DNA"/>
</dbReference>
<accession>A0A5N5HXC9</accession>
<reference evidence="3" key="2">
    <citation type="submission" date="2019-10" db="EMBL/GenBank/DDBJ databases">
        <title>A de novo genome assembly of a pear dwarfing rootstock.</title>
        <authorList>
            <person name="Wang F."/>
            <person name="Wang J."/>
            <person name="Li S."/>
            <person name="Zhang Y."/>
            <person name="Fang M."/>
            <person name="Ma L."/>
            <person name="Zhao Y."/>
            <person name="Jiang S."/>
        </authorList>
    </citation>
    <scope>NUCLEOTIDE SEQUENCE [LARGE SCALE GENOMIC DNA]</scope>
</reference>
<name>A0A5N5HXC9_9ROSA</name>
<dbReference type="PANTHER" id="PTHR31721">
    <property type="entry name" value="OS06G0710300 PROTEIN"/>
    <property type="match status" value="1"/>
</dbReference>
<feature type="transmembrane region" description="Helical" evidence="1">
    <location>
        <begin position="126"/>
        <end position="151"/>
    </location>
</feature>
<dbReference type="OrthoDB" id="1912077at2759"/>
<protein>
    <submittedName>
        <fullName evidence="2">Uncharacterized protein</fullName>
    </submittedName>
</protein>
<proteinExistence type="predicted"/>
<dbReference type="PANTHER" id="PTHR31721:SF3">
    <property type="entry name" value="EXPRESSED PROTEIN"/>
    <property type="match status" value="1"/>
</dbReference>
<gene>
    <name evidence="2" type="ORF">D8674_032849</name>
</gene>
<evidence type="ECO:0000256" key="1">
    <source>
        <dbReference type="SAM" id="Phobius"/>
    </source>
</evidence>
<keyword evidence="1" id="KW-1133">Transmembrane helix</keyword>
<reference evidence="2 3" key="3">
    <citation type="submission" date="2019-11" db="EMBL/GenBank/DDBJ databases">
        <title>A de novo genome assembly of a pear dwarfing rootstock.</title>
        <authorList>
            <person name="Wang F."/>
            <person name="Wang J."/>
            <person name="Li S."/>
            <person name="Zhang Y."/>
            <person name="Fang M."/>
            <person name="Ma L."/>
            <person name="Zhao Y."/>
            <person name="Jiang S."/>
        </authorList>
    </citation>
    <scope>NUCLEOTIDE SEQUENCE [LARGE SCALE GENOMIC DNA]</scope>
    <source>
        <strain evidence="2">S2</strain>
        <tissue evidence="2">Leaf</tissue>
    </source>
</reference>
<keyword evidence="3" id="KW-1185">Reference proteome</keyword>
<dbReference type="AlphaFoldDB" id="A0A5N5HXC9"/>
<comment type="caution">
    <text evidence="2">The sequence shown here is derived from an EMBL/GenBank/DDBJ whole genome shotgun (WGS) entry which is preliminary data.</text>
</comment>
<organism evidence="2 3">
    <name type="scientific">Pyrus ussuriensis x Pyrus communis</name>
    <dbReference type="NCBI Taxonomy" id="2448454"/>
    <lineage>
        <taxon>Eukaryota</taxon>
        <taxon>Viridiplantae</taxon>
        <taxon>Streptophyta</taxon>
        <taxon>Embryophyta</taxon>
        <taxon>Tracheophyta</taxon>
        <taxon>Spermatophyta</taxon>
        <taxon>Magnoliopsida</taxon>
        <taxon>eudicotyledons</taxon>
        <taxon>Gunneridae</taxon>
        <taxon>Pentapetalae</taxon>
        <taxon>rosids</taxon>
        <taxon>fabids</taxon>
        <taxon>Rosales</taxon>
        <taxon>Rosaceae</taxon>
        <taxon>Amygdaloideae</taxon>
        <taxon>Maleae</taxon>
        <taxon>Pyrus</taxon>
    </lineage>
</organism>
<keyword evidence="1" id="KW-0812">Transmembrane</keyword>
<sequence length="319" mass="34648">MAAARLLRTLKPMTFHSSSSSPSSPPSTALKCSSMAGRLNGGKKLARTDNDSHHRKKKHTVAVKVSKTTLAEPQVENQGGLLVDLASLVGKATRALSILLRTALKPKSLRQQVQMFIERGIIDCRFFTLLAVAGSLLGSVLCFVEGCLIVLESYFQYFHALSHKTDQGHMVHLLIEAIDMFLVGTAMLIFAVGLYAMFVGSKAAKEKGPQFSDSNLFGLFYMKAPPAWVNMESVSQAKSKIGHAVLMILQVGLLDKFKSIPLVTPLDLACFAGSVLLSSAGIFLLSRLSTTTKPPTTGAVMESEFQLKRDQKSNPKMLF</sequence>